<dbReference type="Gene3D" id="3.40.50.850">
    <property type="entry name" value="Isochorismatase-like"/>
    <property type="match status" value="1"/>
</dbReference>
<evidence type="ECO:0000313" key="3">
    <source>
        <dbReference type="Proteomes" id="UP000002382"/>
    </source>
</evidence>
<keyword evidence="3" id="KW-1185">Reference proteome</keyword>
<accession>C5CG76</accession>
<dbReference type="KEGG" id="kol:Kole_0806"/>
<dbReference type="CDD" id="cd00431">
    <property type="entry name" value="cysteine_hydrolases"/>
    <property type="match status" value="1"/>
</dbReference>
<reference evidence="2 3" key="2">
    <citation type="journal article" date="2011" name="J. Bacteriol.">
        <title>Genome Sequence of Kosmotoga olearia Strain TBF 19.5.1, a Thermophilic Bacterium with a Wide Growth Temperature Range, Isolated from the Troll B Oil Platform in the North Sea.</title>
        <authorList>
            <person name="Swithers K.S."/>
            <person name="Dipippo J.L."/>
            <person name="Bruce D.C."/>
            <person name="Detter C."/>
            <person name="Tapia R."/>
            <person name="Han S."/>
            <person name="Goodwin L.A."/>
            <person name="Han J."/>
            <person name="Woyke T."/>
            <person name="Pitluck S."/>
            <person name="Pennacchio L."/>
            <person name="Nolan M."/>
            <person name="Mikhailova N."/>
            <person name="Land M.L."/>
            <person name="Nesbo C.L."/>
            <person name="Gogarten J.P."/>
            <person name="Noll K.M."/>
        </authorList>
    </citation>
    <scope>NUCLEOTIDE SEQUENCE [LARGE SCALE GENOMIC DNA]</scope>
    <source>
        <strain evidence="3">ATCC BAA-1733 / DSM 21960 / TBF 19.5.1</strain>
    </source>
</reference>
<feature type="domain" description="Isochorismatase-like" evidence="1">
    <location>
        <begin position="4"/>
        <end position="167"/>
    </location>
</feature>
<dbReference type="PANTHER" id="PTHR47044">
    <property type="entry name" value="OS02G0276400 PROTEIN"/>
    <property type="match status" value="1"/>
</dbReference>
<name>C5CG76_KOSOT</name>
<dbReference type="AlphaFoldDB" id="C5CG76"/>
<reference evidence="2 3" key="1">
    <citation type="submission" date="2009-06" db="EMBL/GenBank/DDBJ databases">
        <title>Complete sequence of Thermotogales bacterium TBF 19.5.1.</title>
        <authorList>
            <consortium name="US DOE Joint Genome Institute"/>
            <person name="Lucas S."/>
            <person name="Copeland A."/>
            <person name="Lapidus A."/>
            <person name="Glavina del Rio T."/>
            <person name="Tice H."/>
            <person name="Bruce D."/>
            <person name="Goodwin L."/>
            <person name="Pitluck S."/>
            <person name="Chertkov O."/>
            <person name="Brettin T."/>
            <person name="Detter J.C."/>
            <person name="Han C."/>
            <person name="Schmutz J."/>
            <person name="Larimer F."/>
            <person name="Land M."/>
            <person name="Hauser L."/>
            <person name="Kyrpides N."/>
            <person name="Ovchinnikova G."/>
            <person name="Noll K."/>
        </authorList>
    </citation>
    <scope>NUCLEOTIDE SEQUENCE [LARGE SCALE GENOMIC DNA]</scope>
    <source>
        <strain evidence="3">ATCC BAA-1733 / DSM 21960 / TBF 19.5.1</strain>
    </source>
</reference>
<dbReference type="InterPro" id="IPR036380">
    <property type="entry name" value="Isochorismatase-like_sf"/>
</dbReference>
<dbReference type="Proteomes" id="UP000002382">
    <property type="component" value="Chromosome"/>
</dbReference>
<dbReference type="Pfam" id="PF00857">
    <property type="entry name" value="Isochorismatase"/>
    <property type="match status" value="1"/>
</dbReference>
<dbReference type="OrthoDB" id="9796485at2"/>
<proteinExistence type="predicted"/>
<dbReference type="EMBL" id="CP001634">
    <property type="protein sequence ID" value="ACR79517.1"/>
    <property type="molecule type" value="Genomic_DNA"/>
</dbReference>
<protein>
    <submittedName>
        <fullName evidence="2">Isochorismatase hydrolase</fullName>
    </submittedName>
</protein>
<evidence type="ECO:0000259" key="1">
    <source>
        <dbReference type="Pfam" id="PF00857"/>
    </source>
</evidence>
<evidence type="ECO:0000313" key="2">
    <source>
        <dbReference type="EMBL" id="ACR79517.1"/>
    </source>
</evidence>
<dbReference type="SUPFAM" id="SSF52499">
    <property type="entry name" value="Isochorismatase-like hydrolases"/>
    <property type="match status" value="1"/>
</dbReference>
<dbReference type="HOGENOM" id="CLU_068979_8_4_0"/>
<keyword evidence="2" id="KW-0378">Hydrolase</keyword>
<gene>
    <name evidence="2" type="ordered locus">Kole_0806</name>
</gene>
<dbReference type="InterPro" id="IPR000868">
    <property type="entry name" value="Isochorismatase-like_dom"/>
</dbReference>
<sequence>MKSLLLIDLQKDFVEPGGALFVDGSRKIFPVVLELIDRFKRQGLPIITTMDFHEKDDPEFEYWPPHCVKGTKGVELADVVKRELIGYEKHYTIKKRKYSAFYQTKFDALIRELDLDEFHVAGVVTNICVLFTVEELRNRKLKVVLYEKGVISYDNDLHRFALRQMKEVLNVEVIE</sequence>
<dbReference type="GO" id="GO:0016787">
    <property type="term" value="F:hydrolase activity"/>
    <property type="evidence" value="ECO:0007669"/>
    <property type="project" value="UniProtKB-KW"/>
</dbReference>
<dbReference type="eggNOG" id="COG1335">
    <property type="taxonomic scope" value="Bacteria"/>
</dbReference>
<organism evidence="2 3">
    <name type="scientific">Kosmotoga olearia (strain ATCC BAA-1733 / DSM 21960 / TBF 19.5.1)</name>
    <dbReference type="NCBI Taxonomy" id="521045"/>
    <lineage>
        <taxon>Bacteria</taxon>
        <taxon>Thermotogati</taxon>
        <taxon>Thermotogota</taxon>
        <taxon>Thermotogae</taxon>
        <taxon>Kosmotogales</taxon>
        <taxon>Kosmotogaceae</taxon>
        <taxon>Kosmotoga</taxon>
    </lineage>
</organism>
<dbReference type="STRING" id="521045.Kole_0806"/>